<evidence type="ECO:0000313" key="3">
    <source>
        <dbReference type="EMBL" id="KAJ5074521.1"/>
    </source>
</evidence>
<dbReference type="GO" id="GO:0004869">
    <property type="term" value="F:cysteine-type endopeptidase inhibitor activity"/>
    <property type="evidence" value="ECO:0007669"/>
    <property type="project" value="InterPro"/>
</dbReference>
<dbReference type="EMBL" id="JAPDFW010000070">
    <property type="protein sequence ID" value="KAJ5074521.1"/>
    <property type="molecule type" value="Genomic_DNA"/>
</dbReference>
<comment type="caution">
    <text evidence="3">The sequence shown here is derived from an EMBL/GenBank/DDBJ whole genome shotgun (WGS) entry which is preliminary data.</text>
</comment>
<sequence length="108" mass="12545">MKFLFILFLFFFCSINSQLAGGWSEVQDFDEPINIAYEFGLSEVSKQANVRFQIVEVIKVYRQVVAGTNYKFQIKGTDVYGNEQEHEFVVFRDLKGNHALTQHAQKRS</sequence>
<reference evidence="3" key="1">
    <citation type="submission" date="2022-10" db="EMBL/GenBank/DDBJ databases">
        <title>Novel sulphate-reducing endosymbionts in the free-living metamonad Anaeramoeba.</title>
        <authorList>
            <person name="Jerlstrom-Hultqvist J."/>
            <person name="Cepicka I."/>
            <person name="Gallot-Lavallee L."/>
            <person name="Salas-Leiva D."/>
            <person name="Curtis B.A."/>
            <person name="Zahonova K."/>
            <person name="Pipaliya S."/>
            <person name="Dacks J."/>
            <person name="Roger A.J."/>
        </authorList>
    </citation>
    <scope>NUCLEOTIDE SEQUENCE</scope>
    <source>
        <strain evidence="3">BMAN</strain>
    </source>
</reference>
<feature type="chain" id="PRO_5040433932" evidence="1">
    <location>
        <begin position="23"/>
        <end position="108"/>
    </location>
</feature>
<dbReference type="Proteomes" id="UP001149090">
    <property type="component" value="Unassembled WGS sequence"/>
</dbReference>
<dbReference type="InterPro" id="IPR046350">
    <property type="entry name" value="Cystatin_sf"/>
</dbReference>
<dbReference type="OrthoDB" id="2016588at2759"/>
<feature type="signal peptide" evidence="1">
    <location>
        <begin position="1"/>
        <end position="22"/>
    </location>
</feature>
<evidence type="ECO:0000259" key="2">
    <source>
        <dbReference type="Pfam" id="PF00031"/>
    </source>
</evidence>
<dbReference type="PROSITE" id="PS00287">
    <property type="entry name" value="CYSTATIN"/>
    <property type="match status" value="1"/>
</dbReference>
<organism evidence="3 4">
    <name type="scientific">Anaeramoeba ignava</name>
    <name type="common">Anaerobic marine amoeba</name>
    <dbReference type="NCBI Taxonomy" id="1746090"/>
    <lineage>
        <taxon>Eukaryota</taxon>
        <taxon>Metamonada</taxon>
        <taxon>Anaeramoebidae</taxon>
        <taxon>Anaeramoeba</taxon>
    </lineage>
</organism>
<accession>A0A9Q0LKX9</accession>
<dbReference type="CDD" id="cd00042">
    <property type="entry name" value="CY"/>
    <property type="match status" value="1"/>
</dbReference>
<name>A0A9Q0LKX9_ANAIG</name>
<protein>
    <submittedName>
        <fullName evidence="3">Cystatin</fullName>
    </submittedName>
</protein>
<dbReference type="InterPro" id="IPR018073">
    <property type="entry name" value="Prot_inh_cystat_CS"/>
</dbReference>
<dbReference type="SUPFAM" id="SSF54403">
    <property type="entry name" value="Cystatin/monellin"/>
    <property type="match status" value="1"/>
</dbReference>
<dbReference type="Gene3D" id="3.10.450.10">
    <property type="match status" value="1"/>
</dbReference>
<dbReference type="Pfam" id="PF00031">
    <property type="entry name" value="Cystatin"/>
    <property type="match status" value="1"/>
</dbReference>
<dbReference type="InterPro" id="IPR000010">
    <property type="entry name" value="Cystatin_dom"/>
</dbReference>
<proteinExistence type="predicted"/>
<evidence type="ECO:0000313" key="4">
    <source>
        <dbReference type="Proteomes" id="UP001149090"/>
    </source>
</evidence>
<evidence type="ECO:0000256" key="1">
    <source>
        <dbReference type="SAM" id="SignalP"/>
    </source>
</evidence>
<dbReference type="AlphaFoldDB" id="A0A9Q0LKX9"/>
<keyword evidence="1" id="KW-0732">Signal</keyword>
<gene>
    <name evidence="3" type="ORF">M0811_01152</name>
</gene>
<keyword evidence="4" id="KW-1185">Reference proteome</keyword>
<feature type="domain" description="Cystatin" evidence="2">
    <location>
        <begin position="21"/>
        <end position="78"/>
    </location>
</feature>